<keyword evidence="3" id="KW-0285">Flavoprotein</keyword>
<protein>
    <recommendedName>
        <fullName evidence="2">riboflavin kinase</fullName>
        <ecNumber evidence="2">2.7.1.26</ecNumber>
    </recommendedName>
</protein>
<dbReference type="SFLD" id="SFLDS00003">
    <property type="entry name" value="Haloacid_Dehalogenase"/>
    <property type="match status" value="1"/>
</dbReference>
<dbReference type="InterPro" id="IPR023214">
    <property type="entry name" value="HAD_sf"/>
</dbReference>
<dbReference type="Proteomes" id="UP001055712">
    <property type="component" value="Unassembled WGS sequence"/>
</dbReference>
<sequence>MSSDGCTPSERKTSAVIWDLDGTVLDTETLVLEVVHHVVQSHGKVLSPEAATLALGMRPIEAWQAVASTLNITGQSPQDLYEQAEPLLQDRWHEAPLLPGVARLVAHLQQHGVPLALATSTPRATLNRKLHQRADMQAAFKVACCGDEVVNGKPAPDCFLQLAQRLGLPPTECLVIEDSPAGVAAATAAGMRVVAVPSMLSNGKPCDLYDKPVPDRCSGCISLLPSLLDFRPEQYGLPAFTDTIQGTVPLHPPLQIAGTVVKGFGRGSKELGIPTANVDAGDLRTTLAEAVTGIFAGWASVNGQVYKTACSIGWNPVFGNKDKTVEPWLLHTFDADFYGAEIRLSLVAYIRPEANFESLEALVARIHADADVTRQALESEAYVKHRDDPFLLPPPPQP</sequence>
<feature type="domain" description="Riboflavin kinase" evidence="8">
    <location>
        <begin position="249"/>
        <end position="378"/>
    </location>
</feature>
<dbReference type="Pfam" id="PF00702">
    <property type="entry name" value="Hydrolase"/>
    <property type="match status" value="1"/>
</dbReference>
<evidence type="ECO:0000256" key="2">
    <source>
        <dbReference type="ARBA" id="ARBA00012105"/>
    </source>
</evidence>
<dbReference type="PANTHER" id="PTHR22749">
    <property type="entry name" value="RIBOFLAVIN KINASE/FMN ADENYLYLTRANSFERASE"/>
    <property type="match status" value="1"/>
</dbReference>
<dbReference type="GO" id="GO:0005524">
    <property type="term" value="F:ATP binding"/>
    <property type="evidence" value="ECO:0007669"/>
    <property type="project" value="UniProtKB-KW"/>
</dbReference>
<name>A0A9D4Z1N0_CHLVU</name>
<dbReference type="SUPFAM" id="SSF56784">
    <property type="entry name" value="HAD-like"/>
    <property type="match status" value="1"/>
</dbReference>
<dbReference type="SFLD" id="SFLDG01135">
    <property type="entry name" value="C1.5.6:_HAD__Beta-PGM__Phospha"/>
    <property type="match status" value="1"/>
</dbReference>
<dbReference type="Gene3D" id="2.40.30.30">
    <property type="entry name" value="Riboflavin kinase-like"/>
    <property type="match status" value="1"/>
</dbReference>
<evidence type="ECO:0000256" key="7">
    <source>
        <dbReference type="ARBA" id="ARBA00022840"/>
    </source>
</evidence>
<dbReference type="SUPFAM" id="SSF82114">
    <property type="entry name" value="Riboflavin kinase-like"/>
    <property type="match status" value="1"/>
</dbReference>
<dbReference type="FunFam" id="2.40.30.30:FF:000005">
    <property type="entry name" value="Haloacid dehalogenase-like hydrolase domain-containing protein 1A"/>
    <property type="match status" value="1"/>
</dbReference>
<evidence type="ECO:0000256" key="1">
    <source>
        <dbReference type="ARBA" id="ARBA00005201"/>
    </source>
</evidence>
<keyword evidence="4" id="KW-0288">FMN</keyword>
<dbReference type="EMBL" id="SIDB01000001">
    <property type="protein sequence ID" value="KAI3438503.1"/>
    <property type="molecule type" value="Genomic_DNA"/>
</dbReference>
<evidence type="ECO:0000256" key="6">
    <source>
        <dbReference type="ARBA" id="ARBA00022741"/>
    </source>
</evidence>
<evidence type="ECO:0000259" key="8">
    <source>
        <dbReference type="SMART" id="SM00904"/>
    </source>
</evidence>
<dbReference type="GO" id="GO:0009231">
    <property type="term" value="P:riboflavin biosynthetic process"/>
    <property type="evidence" value="ECO:0007669"/>
    <property type="project" value="InterPro"/>
</dbReference>
<gene>
    <name evidence="9" type="ORF">D9Q98_000931</name>
</gene>
<dbReference type="InterPro" id="IPR036412">
    <property type="entry name" value="HAD-like_sf"/>
</dbReference>
<dbReference type="GO" id="GO:0008531">
    <property type="term" value="F:riboflavin kinase activity"/>
    <property type="evidence" value="ECO:0007669"/>
    <property type="project" value="UniProtKB-EC"/>
</dbReference>
<reference evidence="9" key="1">
    <citation type="journal article" date="2019" name="Plant J.">
        <title>Chlorella vulgaris genome assembly and annotation reveals the molecular basis for metabolic acclimation to high light conditions.</title>
        <authorList>
            <person name="Cecchin M."/>
            <person name="Marcolungo L."/>
            <person name="Rossato M."/>
            <person name="Girolomoni L."/>
            <person name="Cosentino E."/>
            <person name="Cuine S."/>
            <person name="Li-Beisson Y."/>
            <person name="Delledonne M."/>
            <person name="Ballottari M."/>
        </authorList>
    </citation>
    <scope>NUCLEOTIDE SEQUENCE</scope>
    <source>
        <strain evidence="9">211/11P</strain>
    </source>
</reference>
<dbReference type="OrthoDB" id="276388at2759"/>
<dbReference type="Gene3D" id="1.10.150.240">
    <property type="entry name" value="Putative phosphatase, domain 2"/>
    <property type="match status" value="1"/>
</dbReference>
<keyword evidence="10" id="KW-1185">Reference proteome</keyword>
<dbReference type="GO" id="GO:0009398">
    <property type="term" value="P:FMN biosynthetic process"/>
    <property type="evidence" value="ECO:0007669"/>
    <property type="project" value="TreeGrafter"/>
</dbReference>
<evidence type="ECO:0000313" key="10">
    <source>
        <dbReference type="Proteomes" id="UP001055712"/>
    </source>
</evidence>
<accession>A0A9D4Z1N0</accession>
<dbReference type="InterPro" id="IPR023198">
    <property type="entry name" value="PGP-like_dom2"/>
</dbReference>
<keyword evidence="5" id="KW-0808">Transferase</keyword>
<proteinExistence type="predicted"/>
<evidence type="ECO:0000256" key="3">
    <source>
        <dbReference type="ARBA" id="ARBA00022630"/>
    </source>
</evidence>
<keyword evidence="7" id="KW-0067">ATP-binding</keyword>
<evidence type="ECO:0000256" key="5">
    <source>
        <dbReference type="ARBA" id="ARBA00022679"/>
    </source>
</evidence>
<dbReference type="InterPro" id="IPR023468">
    <property type="entry name" value="Riboflavin_kinase"/>
</dbReference>
<dbReference type="Gene3D" id="3.40.50.1000">
    <property type="entry name" value="HAD superfamily/HAD-like"/>
    <property type="match status" value="1"/>
</dbReference>
<organism evidence="9 10">
    <name type="scientific">Chlorella vulgaris</name>
    <name type="common">Green alga</name>
    <dbReference type="NCBI Taxonomy" id="3077"/>
    <lineage>
        <taxon>Eukaryota</taxon>
        <taxon>Viridiplantae</taxon>
        <taxon>Chlorophyta</taxon>
        <taxon>core chlorophytes</taxon>
        <taxon>Trebouxiophyceae</taxon>
        <taxon>Chlorellales</taxon>
        <taxon>Chlorellaceae</taxon>
        <taxon>Chlorella clade</taxon>
        <taxon>Chlorella</taxon>
    </lineage>
</organism>
<dbReference type="InterPro" id="IPR023465">
    <property type="entry name" value="Riboflavin_kinase_dom_sf"/>
</dbReference>
<comment type="caution">
    <text evidence="9">The sequence shown here is derived from an EMBL/GenBank/DDBJ whole genome shotgun (WGS) entry which is preliminary data.</text>
</comment>
<dbReference type="InterPro" id="IPR006439">
    <property type="entry name" value="HAD-SF_hydro_IA"/>
</dbReference>
<dbReference type="SFLD" id="SFLDG01129">
    <property type="entry name" value="C1.5:_HAD__Beta-PGM__Phosphata"/>
    <property type="match status" value="1"/>
</dbReference>
<dbReference type="Pfam" id="PF01687">
    <property type="entry name" value="Flavokinase"/>
    <property type="match status" value="1"/>
</dbReference>
<evidence type="ECO:0000313" key="9">
    <source>
        <dbReference type="EMBL" id="KAI3438503.1"/>
    </source>
</evidence>
<dbReference type="InterPro" id="IPR015865">
    <property type="entry name" value="Riboflavin_kinase_bac/euk"/>
</dbReference>
<dbReference type="EC" id="2.7.1.26" evidence="2"/>
<dbReference type="AlphaFoldDB" id="A0A9D4Z1N0"/>
<comment type="pathway">
    <text evidence="1">Cofactor biosynthesis; FMN biosynthesis; FMN from riboflavin (ATP route): step 1/1.</text>
</comment>
<reference evidence="9" key="2">
    <citation type="submission" date="2020-11" db="EMBL/GenBank/DDBJ databases">
        <authorList>
            <person name="Cecchin M."/>
            <person name="Marcolungo L."/>
            <person name="Rossato M."/>
            <person name="Girolomoni L."/>
            <person name="Cosentino E."/>
            <person name="Cuine S."/>
            <person name="Li-Beisson Y."/>
            <person name="Delledonne M."/>
            <person name="Ballottari M."/>
        </authorList>
    </citation>
    <scope>NUCLEOTIDE SEQUENCE</scope>
    <source>
        <strain evidence="9">211/11P</strain>
        <tissue evidence="9">Whole cell</tissue>
    </source>
</reference>
<dbReference type="NCBIfam" id="TIGR01509">
    <property type="entry name" value="HAD-SF-IA-v3"/>
    <property type="match status" value="1"/>
</dbReference>
<keyword evidence="6" id="KW-0547">Nucleotide-binding</keyword>
<dbReference type="SMART" id="SM00904">
    <property type="entry name" value="Flavokinase"/>
    <property type="match status" value="1"/>
</dbReference>
<dbReference type="PANTHER" id="PTHR22749:SF6">
    <property type="entry name" value="RIBOFLAVIN KINASE"/>
    <property type="match status" value="1"/>
</dbReference>
<evidence type="ECO:0000256" key="4">
    <source>
        <dbReference type="ARBA" id="ARBA00022643"/>
    </source>
</evidence>